<dbReference type="SUPFAM" id="SSF51905">
    <property type="entry name" value="FAD/NAD(P)-binding domain"/>
    <property type="match status" value="1"/>
</dbReference>
<dbReference type="PRINTS" id="PR00368">
    <property type="entry name" value="FADPNR"/>
</dbReference>
<evidence type="ECO:0000313" key="4">
    <source>
        <dbReference type="Proteomes" id="UP000031135"/>
    </source>
</evidence>
<organism evidence="3 4">
    <name type="scientific">Campylobacter subantarcticus LMG 24374</name>
    <dbReference type="NCBI Taxonomy" id="1388751"/>
    <lineage>
        <taxon>Bacteria</taxon>
        <taxon>Pseudomonadati</taxon>
        <taxon>Campylobacterota</taxon>
        <taxon>Epsilonproteobacteria</taxon>
        <taxon>Campylobacterales</taxon>
        <taxon>Campylobacteraceae</taxon>
        <taxon>Campylobacter</taxon>
    </lineage>
</organism>
<dbReference type="KEGG" id="csm:CSUB8521_1088"/>
<sequence>MKVFDMVVIGAGPAGIAAGIEAKIKNKEVIVLEKTDSICQTLVKFYKEGKRVDKAYKGCDSTNYGHINFEDGTRESTIETFQKAIEEHHLEVKLSSEVESVKKDGENFIVSTANENYICKNAVIAIGRMGKPNKPSYPLPITLTKIINFNANSASQNEKILVVGGGNSAAEYAIDLAKNNDVTLCYRRETFSRLNDINLEDIQKAFEQDSVKAKLGIDINSIEDENGKAKVNFTNDTCETYDRIIYAIGGSTPLDFLQKCSIEVDEKGVPSFDENKESNVKGLFVAGDIASKNGASIVVGLNDSFKICDYLYKC</sequence>
<dbReference type="RefSeq" id="WP_039664122.1">
    <property type="nucleotide sequence ID" value="NZ_CP007772.1"/>
</dbReference>
<dbReference type="InterPro" id="IPR036188">
    <property type="entry name" value="FAD/NAD-bd_sf"/>
</dbReference>
<keyword evidence="1" id="KW-0285">Flavoprotein</keyword>
<dbReference type="GO" id="GO:0016491">
    <property type="term" value="F:oxidoreductase activity"/>
    <property type="evidence" value="ECO:0007669"/>
    <property type="project" value="UniProtKB-KW"/>
</dbReference>
<evidence type="ECO:0000256" key="2">
    <source>
        <dbReference type="ARBA" id="ARBA00023002"/>
    </source>
</evidence>
<dbReference type="EMBL" id="CP007772">
    <property type="protein sequence ID" value="AJC90924.1"/>
    <property type="molecule type" value="Genomic_DNA"/>
</dbReference>
<protein>
    <submittedName>
        <fullName evidence="3">NADPH oxidoreductase, putative flavodoxin quinone reductase FqrB</fullName>
    </submittedName>
</protein>
<evidence type="ECO:0000256" key="1">
    <source>
        <dbReference type="ARBA" id="ARBA00022630"/>
    </source>
</evidence>
<evidence type="ECO:0000313" key="3">
    <source>
        <dbReference type="EMBL" id="AJC90924.1"/>
    </source>
</evidence>
<dbReference type="OrthoDB" id="9778740at2"/>
<dbReference type="Gene3D" id="3.50.50.60">
    <property type="entry name" value="FAD/NAD(P)-binding domain"/>
    <property type="match status" value="2"/>
</dbReference>
<dbReference type="PRINTS" id="PR00469">
    <property type="entry name" value="PNDRDTASEII"/>
</dbReference>
<keyword evidence="2" id="KW-0560">Oxidoreductase</keyword>
<dbReference type="Pfam" id="PF13738">
    <property type="entry name" value="Pyr_redox_3"/>
    <property type="match status" value="1"/>
</dbReference>
<accession>A0A0A8HDD6</accession>
<dbReference type="HOGENOM" id="CLU_059172_0_0_7"/>
<dbReference type="AlphaFoldDB" id="A0A0A8HDD6"/>
<name>A0A0A8HDD6_9BACT</name>
<proteinExistence type="predicted"/>
<reference evidence="3 4" key="1">
    <citation type="journal article" date="2014" name="Genome Biol. Evol.">
        <title>Comparative Genomics of the Campylobacter lari Group.</title>
        <authorList>
            <person name="Miller W.G."/>
            <person name="Yee E."/>
            <person name="Chapman M.H."/>
            <person name="Smith T.P."/>
            <person name="Bono J.L."/>
            <person name="Huynh S."/>
            <person name="Parker C.T."/>
            <person name="Vandamme P."/>
            <person name="Luong K."/>
            <person name="Korlach J."/>
        </authorList>
    </citation>
    <scope>NUCLEOTIDE SEQUENCE [LARGE SCALE GENOMIC DNA]</scope>
    <source>
        <strain evidence="3 4">LMG 24374</strain>
    </source>
</reference>
<dbReference type="Proteomes" id="UP000031135">
    <property type="component" value="Chromosome"/>
</dbReference>
<dbReference type="InterPro" id="IPR050097">
    <property type="entry name" value="Ferredoxin-NADP_redctase_2"/>
</dbReference>
<dbReference type="PANTHER" id="PTHR48105">
    <property type="entry name" value="THIOREDOXIN REDUCTASE 1-RELATED-RELATED"/>
    <property type="match status" value="1"/>
</dbReference>
<gene>
    <name evidence="3" type="ORF">CSUB8521_1088</name>
</gene>